<evidence type="ECO:0000313" key="1">
    <source>
        <dbReference type="EMBL" id="PSN08388.1"/>
    </source>
</evidence>
<dbReference type="AlphaFoldDB" id="A0A2P8VMU2"/>
<evidence type="ECO:0008006" key="3">
    <source>
        <dbReference type="Google" id="ProtNLM"/>
    </source>
</evidence>
<dbReference type="InterPro" id="IPR046516">
    <property type="entry name" value="DUF6694"/>
</dbReference>
<dbReference type="Pfam" id="PF20404">
    <property type="entry name" value="DUF6694"/>
    <property type="match status" value="1"/>
</dbReference>
<dbReference type="Proteomes" id="UP000240212">
    <property type="component" value="Unassembled WGS sequence"/>
</dbReference>
<dbReference type="EMBL" id="PYEP01000003">
    <property type="protein sequence ID" value="PSN08388.1"/>
    <property type="molecule type" value="Genomic_DNA"/>
</dbReference>
<protein>
    <recommendedName>
        <fullName evidence="3">Lipoprotein</fullName>
    </recommendedName>
</protein>
<comment type="caution">
    <text evidence="1">The sequence shown here is derived from an EMBL/GenBank/DDBJ whole genome shotgun (WGS) entry which is preliminary data.</text>
</comment>
<sequence length="268" mass="29831">MKKMIISALAVLLLAGCNDPKIDATTEDTLKSSLQEVRNSLDEADKPRFDKAVEVVALSNISIPELLQAKEKENDAFIQNKFKETLNGKSGKEVISLADEITRKQADEKRQAVAREIATLEANKAHRDLATEKLQAFELKSSRIEYGKEVNGDAPVTLIMTITNPEKIPVYGVSWVIERFIDGKPYPDTARTFSYEFSQPLAAGERGEITLSLGNKTAWANDGHLTPEAFSVWLYRADGADKKPIYNMVAFNDNDEARLQQLKQQAGK</sequence>
<dbReference type="RefSeq" id="WP_106877027.1">
    <property type="nucleotide sequence ID" value="NZ_PYEP01000003.1"/>
</dbReference>
<keyword evidence="2" id="KW-1185">Reference proteome</keyword>
<organism evidence="1 2">
    <name type="scientific">Siccibacter turicensis</name>
    <dbReference type="NCBI Taxonomy" id="357233"/>
    <lineage>
        <taxon>Bacteria</taxon>
        <taxon>Pseudomonadati</taxon>
        <taxon>Pseudomonadota</taxon>
        <taxon>Gammaproteobacteria</taxon>
        <taxon>Enterobacterales</taxon>
        <taxon>Enterobacteriaceae</taxon>
        <taxon>Siccibacter</taxon>
    </lineage>
</organism>
<evidence type="ECO:0000313" key="2">
    <source>
        <dbReference type="Proteomes" id="UP000240212"/>
    </source>
</evidence>
<dbReference type="OrthoDB" id="6464078at2"/>
<reference evidence="1 2" key="1">
    <citation type="submission" date="2018-03" db="EMBL/GenBank/DDBJ databases">
        <title>Draft genome sequence of the first documented clinical Siccibacter turicensis isolate in Austria.</title>
        <authorList>
            <person name="Lepuschitz S."/>
            <person name="Pekard-Amenitsch S."/>
            <person name="Haunold R."/>
            <person name="Schill S."/>
            <person name="Mach R."/>
            <person name="Allerberger F."/>
            <person name="Ruppitsch W."/>
            <person name="Forsythe S.J."/>
        </authorList>
    </citation>
    <scope>NUCLEOTIDE SEQUENCE [LARGE SCALE GENOMIC DNA]</scope>
    <source>
        <strain evidence="1 2">6100069499-17</strain>
    </source>
</reference>
<dbReference type="PROSITE" id="PS51257">
    <property type="entry name" value="PROKAR_LIPOPROTEIN"/>
    <property type="match status" value="1"/>
</dbReference>
<accession>A0A2P8VMU2</accession>
<dbReference type="STRING" id="1388748.GCA_000463155_02852"/>
<proteinExistence type="predicted"/>
<name>A0A2P8VMU2_9ENTR</name>
<gene>
    <name evidence="1" type="ORF">C7G83_09485</name>
</gene>